<proteinExistence type="predicted"/>
<organism evidence="1 3">
    <name type="scientific">Puccinia coronata f. sp. avenae</name>
    <dbReference type="NCBI Taxonomy" id="200324"/>
    <lineage>
        <taxon>Eukaryota</taxon>
        <taxon>Fungi</taxon>
        <taxon>Dikarya</taxon>
        <taxon>Basidiomycota</taxon>
        <taxon>Pucciniomycotina</taxon>
        <taxon>Pucciniomycetes</taxon>
        <taxon>Pucciniales</taxon>
        <taxon>Pucciniaceae</taxon>
        <taxon>Puccinia</taxon>
    </lineage>
</organism>
<accession>A0A2N5T4S9</accession>
<evidence type="ECO:0000313" key="1">
    <source>
        <dbReference type="EMBL" id="PLW20493.1"/>
    </source>
</evidence>
<keyword evidence="3" id="KW-1185">Reference proteome</keyword>
<comment type="caution">
    <text evidence="1">The sequence shown here is derived from an EMBL/GenBank/DDBJ whole genome shotgun (WGS) entry which is preliminary data.</text>
</comment>
<reference evidence="1 3" key="1">
    <citation type="submission" date="2017-11" db="EMBL/GenBank/DDBJ databases">
        <title>De novo assembly and phasing of dikaryotic genomes from two isolates of Puccinia coronata f. sp. avenae, the causal agent of oat crown rust.</title>
        <authorList>
            <person name="Miller M.E."/>
            <person name="Zhang Y."/>
            <person name="Omidvar V."/>
            <person name="Sperschneider J."/>
            <person name="Schwessinger B."/>
            <person name="Raley C."/>
            <person name="Palmer J.M."/>
            <person name="Garnica D."/>
            <person name="Upadhyaya N."/>
            <person name="Rathjen J."/>
            <person name="Taylor J.M."/>
            <person name="Park R.F."/>
            <person name="Dodds P.N."/>
            <person name="Hirsch C.D."/>
            <person name="Kianian S.F."/>
            <person name="Figueroa M."/>
        </authorList>
    </citation>
    <scope>NUCLEOTIDE SEQUENCE [LARGE SCALE GENOMIC DNA]</scope>
    <source>
        <strain evidence="1">12NC29</strain>
    </source>
</reference>
<dbReference type="Proteomes" id="UP000235388">
    <property type="component" value="Unassembled WGS sequence"/>
</dbReference>
<gene>
    <name evidence="2" type="ORF">PCANC_04167</name>
    <name evidence="1" type="ORF">PCANC_20596</name>
</gene>
<evidence type="ECO:0000313" key="3">
    <source>
        <dbReference type="Proteomes" id="UP000235388"/>
    </source>
</evidence>
<name>A0A2N5T4S9_9BASI</name>
<evidence type="ECO:0000313" key="2">
    <source>
        <dbReference type="EMBL" id="PLW58156.1"/>
    </source>
</evidence>
<dbReference type="OrthoDB" id="2516802at2759"/>
<dbReference type="EMBL" id="PGCJ01000796">
    <property type="protein sequence ID" value="PLW20493.1"/>
    <property type="molecule type" value="Genomic_DNA"/>
</dbReference>
<dbReference type="AlphaFoldDB" id="A0A2N5T4S9"/>
<sequence>MSHELIEKLRAMTKLDDEHFKNAVEILNSPGAPLSLFIFREMQRVQKTKNNQSLASGTHPNNVVNLPTLKRCATLQKAVKVAQRSGIPLPGTLIRVLATSTLIRVPVIGTLIRVPVSGTLIRVPATGTLKRVPTCADRSL</sequence>
<dbReference type="EMBL" id="PGCJ01000005">
    <property type="protein sequence ID" value="PLW58156.1"/>
    <property type="molecule type" value="Genomic_DNA"/>
</dbReference>
<protein>
    <submittedName>
        <fullName evidence="1">Uncharacterized protein</fullName>
    </submittedName>
</protein>